<feature type="compositionally biased region" description="Basic and acidic residues" evidence="1">
    <location>
        <begin position="309"/>
        <end position="322"/>
    </location>
</feature>
<sequence length="559" mass="60628">MTWKRLLCLAGVLVAGSSWGQQVAQAASGPVKLNNLENARIINYWITANDIGSGRYQTRLYKTVLTHQPENSIVPQLPELTATVGNFSYDQHQKIQGEVTDVVYTSQRMVDEKVIFIDVDDHNQKVGPEIIYLSVSKGTGGWPNLPLPKGYQLVDPEDAHRLLINSSRAWRIRVKRIDKTLPVHPVPQLPDQSTTVTPPDTSTEKPGHGQVAGPKPQEPQGAKPGPEDQPGGPAPTGKPAPTEPNSTAPQSDHSESVGSHSETSTGTPSKRPAPNGSHDKAPQSKNPQTPQPEKPPVTKPSSDGQPARPVEKPAPDKVKPERPQPGPSTAGMTPQHPQNQTESHHSAESQTGHSRPDTSLGKPAKPVTPNPNQPQHPGTAQPTLPQANQHAHQSSTVSQPQGKPIGPAVTKPSIPQPHDAHRPRPTEPLTTTTSAQTVPVVLGRPMTQPHSALQEALAAVPDQPDPQTDSTTNPHPAHLDHVATLDDSINQSPTRHRQKVHRHLRSHTQSKTRAVKSLATAKDGQQLPQTTERADRWSWLGWLLLGTTLTSSWVYRRLR</sequence>
<feature type="compositionally biased region" description="Polar residues" evidence="1">
    <location>
        <begin position="245"/>
        <end position="268"/>
    </location>
</feature>
<evidence type="ECO:0000256" key="2">
    <source>
        <dbReference type="SAM" id="SignalP"/>
    </source>
</evidence>
<feature type="compositionally biased region" description="Pro residues" evidence="1">
    <location>
        <begin position="232"/>
        <end position="242"/>
    </location>
</feature>
<dbReference type="Proteomes" id="UP000051955">
    <property type="component" value="Unassembled WGS sequence"/>
</dbReference>
<organism evidence="3 4">
    <name type="scientific">Levilactobacillus acidifarinae DSM 19394 = JCM 15949</name>
    <dbReference type="NCBI Taxonomy" id="1423715"/>
    <lineage>
        <taxon>Bacteria</taxon>
        <taxon>Bacillati</taxon>
        <taxon>Bacillota</taxon>
        <taxon>Bacilli</taxon>
        <taxon>Lactobacillales</taxon>
        <taxon>Lactobacillaceae</taxon>
        <taxon>Levilactobacillus</taxon>
    </lineage>
</organism>
<feature type="compositionally biased region" description="Polar residues" evidence="1">
    <location>
        <begin position="465"/>
        <end position="474"/>
    </location>
</feature>
<feature type="compositionally biased region" description="Polar residues" evidence="1">
    <location>
        <begin position="330"/>
        <end position="341"/>
    </location>
</feature>
<evidence type="ECO:0000256" key="1">
    <source>
        <dbReference type="SAM" id="MobiDB-lite"/>
    </source>
</evidence>
<keyword evidence="4" id="KW-1185">Reference proteome</keyword>
<dbReference type="STRING" id="1423715.FD25_GL001875"/>
<name>A0A0R1LKF0_9LACO</name>
<gene>
    <name evidence="3" type="ORF">FD25_GL001875</name>
</gene>
<dbReference type="EMBL" id="AZDV01000003">
    <property type="protein sequence ID" value="KRK96382.1"/>
    <property type="molecule type" value="Genomic_DNA"/>
</dbReference>
<feature type="chain" id="PRO_5039553155" description="Cell surface protein" evidence="2">
    <location>
        <begin position="21"/>
        <end position="559"/>
    </location>
</feature>
<dbReference type="AlphaFoldDB" id="A0A0R1LKF0"/>
<proteinExistence type="predicted"/>
<feature type="signal peptide" evidence="2">
    <location>
        <begin position="1"/>
        <end position="20"/>
    </location>
</feature>
<accession>A0A0R1LKF0</accession>
<comment type="caution">
    <text evidence="3">The sequence shown here is derived from an EMBL/GenBank/DDBJ whole genome shotgun (WGS) entry which is preliminary data.</text>
</comment>
<feature type="region of interest" description="Disordered" evidence="1">
    <location>
        <begin position="183"/>
        <end position="436"/>
    </location>
</feature>
<feature type="compositionally biased region" description="Pro residues" evidence="1">
    <location>
        <begin position="289"/>
        <end position="298"/>
    </location>
</feature>
<dbReference type="PATRIC" id="fig|1423715.3.peg.1925"/>
<evidence type="ECO:0000313" key="4">
    <source>
        <dbReference type="Proteomes" id="UP000051955"/>
    </source>
</evidence>
<reference evidence="3 4" key="1">
    <citation type="journal article" date="2015" name="Genome Announc.">
        <title>Expanding the biotechnology potential of lactobacilli through comparative genomics of 213 strains and associated genera.</title>
        <authorList>
            <person name="Sun Z."/>
            <person name="Harris H.M."/>
            <person name="McCann A."/>
            <person name="Guo C."/>
            <person name="Argimon S."/>
            <person name="Zhang W."/>
            <person name="Yang X."/>
            <person name="Jeffery I.B."/>
            <person name="Cooney J.C."/>
            <person name="Kagawa T.F."/>
            <person name="Liu W."/>
            <person name="Song Y."/>
            <person name="Salvetti E."/>
            <person name="Wrobel A."/>
            <person name="Rasinkangas P."/>
            <person name="Parkhill J."/>
            <person name="Rea M.C."/>
            <person name="O'Sullivan O."/>
            <person name="Ritari J."/>
            <person name="Douillard F.P."/>
            <person name="Paul Ross R."/>
            <person name="Yang R."/>
            <person name="Briner A.E."/>
            <person name="Felis G.E."/>
            <person name="de Vos W.M."/>
            <person name="Barrangou R."/>
            <person name="Klaenhammer T.R."/>
            <person name="Caufield P.W."/>
            <person name="Cui Y."/>
            <person name="Zhang H."/>
            <person name="O'Toole P.W."/>
        </authorList>
    </citation>
    <scope>NUCLEOTIDE SEQUENCE [LARGE SCALE GENOMIC DNA]</scope>
    <source>
        <strain evidence="3 4">DSM 19394</strain>
    </source>
</reference>
<dbReference type="RefSeq" id="WP_057800750.1">
    <property type="nucleotide sequence ID" value="NZ_AZDV01000003.1"/>
</dbReference>
<feature type="compositionally biased region" description="Low complexity" evidence="1">
    <location>
        <begin position="427"/>
        <end position="436"/>
    </location>
</feature>
<evidence type="ECO:0000313" key="3">
    <source>
        <dbReference type="EMBL" id="KRK96382.1"/>
    </source>
</evidence>
<feature type="compositionally biased region" description="Polar residues" evidence="1">
    <location>
        <begin position="375"/>
        <end position="401"/>
    </location>
</feature>
<feature type="region of interest" description="Disordered" evidence="1">
    <location>
        <begin position="457"/>
        <end position="476"/>
    </location>
</feature>
<dbReference type="OrthoDB" id="10007068at2"/>
<feature type="compositionally biased region" description="Polar residues" evidence="1">
    <location>
        <begin position="190"/>
        <end position="201"/>
    </location>
</feature>
<keyword evidence="2" id="KW-0732">Signal</keyword>
<evidence type="ECO:0008006" key="5">
    <source>
        <dbReference type="Google" id="ProtNLM"/>
    </source>
</evidence>
<protein>
    <recommendedName>
        <fullName evidence="5">Cell surface protein</fullName>
    </recommendedName>
</protein>